<evidence type="ECO:0000256" key="1">
    <source>
        <dbReference type="ARBA" id="ARBA00000427"/>
    </source>
</evidence>
<evidence type="ECO:0000256" key="3">
    <source>
        <dbReference type="ARBA" id="ARBA00012733"/>
    </source>
</evidence>
<dbReference type="CDD" id="cd15482">
    <property type="entry name" value="Sialidase_non-viral"/>
    <property type="match status" value="1"/>
</dbReference>
<sequence>MSTVQPSLTNTTVISNIFEAETDGFGSYRIPALLPMPEGKLLAFCEARAILSDHAHNKIVLKTSQDNGTSWSEQILVADAGENALNNPLVVIDASSGDIVLMYQEYPYTTPEQVENPAAWISHAGQNFPSNVHEGAVETGYQGRICRTFVQRSSDGGLNWSPRVDITRQVKRPTEVTCYAGGPGIGIQLRTGSYKNRIVMPFTQGPWDNMKVYAVYSDDGGHQWQYGEVAPAAIAEHANETQMAELADGRVLLNARSYHGNHLRKTAFSENGGISWTALQDTPDLTEPECQGSIISLQHDAKHSGLLYCGPEHQSQRIQGTLKISLDDATSWQHIACVYSGSFGYSSICQLSDNEIGVMFERDNYSAISFTRISLQNNDA</sequence>
<dbReference type="GO" id="GO:0009313">
    <property type="term" value="P:oligosaccharide catabolic process"/>
    <property type="evidence" value="ECO:0007669"/>
    <property type="project" value="TreeGrafter"/>
</dbReference>
<dbReference type="RefSeq" id="WP_058374775.1">
    <property type="nucleotide sequence ID" value="NZ_CP011035.1"/>
</dbReference>
<evidence type="ECO:0000259" key="4">
    <source>
        <dbReference type="Pfam" id="PF13088"/>
    </source>
</evidence>
<dbReference type="GO" id="GO:0006689">
    <property type="term" value="P:ganglioside catabolic process"/>
    <property type="evidence" value="ECO:0007669"/>
    <property type="project" value="TreeGrafter"/>
</dbReference>
<proteinExistence type="inferred from homology"/>
<name>A0A0U2MST6_9GAMM</name>
<feature type="domain" description="Sialidase" evidence="4">
    <location>
        <begin position="39"/>
        <end position="356"/>
    </location>
</feature>
<dbReference type="GO" id="GO:0016020">
    <property type="term" value="C:membrane"/>
    <property type="evidence" value="ECO:0007669"/>
    <property type="project" value="TreeGrafter"/>
</dbReference>
<dbReference type="SUPFAM" id="SSF50939">
    <property type="entry name" value="Sialidases"/>
    <property type="match status" value="1"/>
</dbReference>
<dbReference type="EMBL" id="CP011035">
    <property type="protein sequence ID" value="ALS34740.1"/>
    <property type="molecule type" value="Genomic_DNA"/>
</dbReference>
<dbReference type="PATRIC" id="fig|1315283.4.peg.3331"/>
<comment type="similarity">
    <text evidence="2">Belongs to the glycosyl hydrolase 33 family.</text>
</comment>
<evidence type="ECO:0000313" key="6">
    <source>
        <dbReference type="Proteomes" id="UP000065261"/>
    </source>
</evidence>
<dbReference type="AlphaFoldDB" id="A0A0U2MST6"/>
<dbReference type="OrthoDB" id="7294637at2"/>
<dbReference type="PANTHER" id="PTHR10628">
    <property type="entry name" value="SIALIDASE"/>
    <property type="match status" value="1"/>
</dbReference>
<accession>A0A0U2MST6</accession>
<dbReference type="GO" id="GO:0005737">
    <property type="term" value="C:cytoplasm"/>
    <property type="evidence" value="ECO:0007669"/>
    <property type="project" value="TreeGrafter"/>
</dbReference>
<dbReference type="InterPro" id="IPR026856">
    <property type="entry name" value="Sialidase_fam"/>
</dbReference>
<reference evidence="5 6" key="1">
    <citation type="submission" date="2015-03" db="EMBL/GenBank/DDBJ databases">
        <authorList>
            <person name="Murphy D."/>
        </authorList>
    </citation>
    <scope>NUCLEOTIDE SEQUENCE [LARGE SCALE GENOMIC DNA]</scope>
    <source>
        <strain evidence="5 6">KMM 520</strain>
    </source>
</reference>
<organism evidence="5">
    <name type="scientific">Pseudoalteromonas translucida KMM 520</name>
    <dbReference type="NCBI Taxonomy" id="1315283"/>
    <lineage>
        <taxon>Bacteria</taxon>
        <taxon>Pseudomonadati</taxon>
        <taxon>Pseudomonadota</taxon>
        <taxon>Gammaproteobacteria</taxon>
        <taxon>Alteromonadales</taxon>
        <taxon>Pseudoalteromonadaceae</taxon>
        <taxon>Pseudoalteromonas</taxon>
    </lineage>
</organism>
<gene>
    <name evidence="5" type="ORF">PTRA_b0222</name>
</gene>
<evidence type="ECO:0000256" key="2">
    <source>
        <dbReference type="ARBA" id="ARBA00009348"/>
    </source>
</evidence>
<protein>
    <recommendedName>
        <fullName evidence="3">exo-alpha-sialidase</fullName>
        <ecNumber evidence="3">3.2.1.18</ecNumber>
    </recommendedName>
</protein>
<dbReference type="InterPro" id="IPR011040">
    <property type="entry name" value="Sialidase"/>
</dbReference>
<dbReference type="KEGG" id="ptn:PTRA_b0222"/>
<dbReference type="Pfam" id="PF13088">
    <property type="entry name" value="BNR_2"/>
    <property type="match status" value="1"/>
</dbReference>
<dbReference type="InterPro" id="IPR036278">
    <property type="entry name" value="Sialidase_sf"/>
</dbReference>
<dbReference type="GO" id="GO:0004308">
    <property type="term" value="F:exo-alpha-sialidase activity"/>
    <property type="evidence" value="ECO:0007669"/>
    <property type="project" value="UniProtKB-EC"/>
</dbReference>
<dbReference type="Proteomes" id="UP000065261">
    <property type="component" value="Chromosome II"/>
</dbReference>
<dbReference type="PANTHER" id="PTHR10628:SF30">
    <property type="entry name" value="EXO-ALPHA-SIALIDASE"/>
    <property type="match status" value="1"/>
</dbReference>
<evidence type="ECO:0000313" key="5">
    <source>
        <dbReference type="EMBL" id="ALS34740.1"/>
    </source>
</evidence>
<dbReference type="Gene3D" id="2.120.10.10">
    <property type="match status" value="1"/>
</dbReference>
<dbReference type="EC" id="3.2.1.18" evidence="3"/>
<comment type="catalytic activity">
    <reaction evidence="1">
        <text>Hydrolysis of alpha-(2-&gt;3)-, alpha-(2-&gt;6)-, alpha-(2-&gt;8)- glycosidic linkages of terminal sialic acid residues in oligosaccharides, glycoproteins, glycolipids, colominic acid and synthetic substrates.</text>
        <dbReference type="EC" id="3.2.1.18"/>
    </reaction>
</comment>